<organism evidence="2 3">
    <name type="scientific">Coprinopsis cinerea (strain Okayama-7 / 130 / ATCC MYA-4618 / FGSC 9003)</name>
    <name type="common">Inky cap fungus</name>
    <name type="synonym">Hormographiella aspergillata</name>
    <dbReference type="NCBI Taxonomy" id="240176"/>
    <lineage>
        <taxon>Eukaryota</taxon>
        <taxon>Fungi</taxon>
        <taxon>Dikarya</taxon>
        <taxon>Basidiomycota</taxon>
        <taxon>Agaricomycotina</taxon>
        <taxon>Agaricomycetes</taxon>
        <taxon>Agaricomycetidae</taxon>
        <taxon>Agaricales</taxon>
        <taxon>Agaricineae</taxon>
        <taxon>Psathyrellaceae</taxon>
        <taxon>Coprinopsis</taxon>
    </lineage>
</organism>
<keyword evidence="1" id="KW-0732">Signal</keyword>
<proteinExistence type="predicted"/>
<evidence type="ECO:0000256" key="1">
    <source>
        <dbReference type="SAM" id="SignalP"/>
    </source>
</evidence>
<dbReference type="AlphaFoldDB" id="A8PIB1"/>
<evidence type="ECO:0000313" key="3">
    <source>
        <dbReference type="Proteomes" id="UP000001861"/>
    </source>
</evidence>
<dbReference type="EMBL" id="AACS02000029">
    <property type="protein sequence ID" value="EAU80275.1"/>
    <property type="molecule type" value="Genomic_DNA"/>
</dbReference>
<dbReference type="KEGG" id="cci:CC1G_13276"/>
<dbReference type="VEuPathDB" id="FungiDB:CC1G_13276"/>
<feature type="signal peptide" evidence="1">
    <location>
        <begin position="1"/>
        <end position="19"/>
    </location>
</feature>
<protein>
    <submittedName>
        <fullName evidence="2">Uncharacterized protein</fullName>
    </submittedName>
</protein>
<name>A8PIB1_COPC7</name>
<comment type="caution">
    <text evidence="2">The sequence shown here is derived from an EMBL/GenBank/DDBJ whole genome shotgun (WGS) entry which is preliminary data.</text>
</comment>
<accession>A8PIB1</accession>
<dbReference type="InParanoid" id="A8PIB1"/>
<feature type="chain" id="PRO_5002724836" evidence="1">
    <location>
        <begin position="20"/>
        <end position="145"/>
    </location>
</feature>
<dbReference type="GeneID" id="6018248"/>
<evidence type="ECO:0000313" key="2">
    <source>
        <dbReference type="EMBL" id="EAU80275.1"/>
    </source>
</evidence>
<keyword evidence="3" id="KW-1185">Reference proteome</keyword>
<dbReference type="Proteomes" id="UP000001861">
    <property type="component" value="Unassembled WGS sequence"/>
</dbReference>
<dbReference type="RefSeq" id="XP_001841544.1">
    <property type="nucleotide sequence ID" value="XM_001841492.1"/>
</dbReference>
<sequence>MQSLRSLLLSSLLITSTLAAPQPLQNDAQPTCTATAQSTFHPPSALWIADNLPAVPGLQLPLGRNHVWKHDRLDARVCVTNSSKENLLISISEIGRTIKKIVESCCSDLGEDGGCMGGRDSFLARGGDGDVPLEVWVGAIGENVC</sequence>
<gene>
    <name evidence="2" type="ORF">CC1G_13276</name>
</gene>
<reference evidence="2 3" key="1">
    <citation type="journal article" date="2010" name="Proc. Natl. Acad. Sci. U.S.A.">
        <title>Insights into evolution of multicellular fungi from the assembled chromosomes of the mushroom Coprinopsis cinerea (Coprinus cinereus).</title>
        <authorList>
            <person name="Stajich J.E."/>
            <person name="Wilke S.K."/>
            <person name="Ahren D."/>
            <person name="Au C.H."/>
            <person name="Birren B.W."/>
            <person name="Borodovsky M."/>
            <person name="Burns C."/>
            <person name="Canback B."/>
            <person name="Casselton L.A."/>
            <person name="Cheng C.K."/>
            <person name="Deng J."/>
            <person name="Dietrich F.S."/>
            <person name="Fargo D.C."/>
            <person name="Farman M.L."/>
            <person name="Gathman A.C."/>
            <person name="Goldberg J."/>
            <person name="Guigo R."/>
            <person name="Hoegger P.J."/>
            <person name="Hooker J.B."/>
            <person name="Huggins A."/>
            <person name="James T.Y."/>
            <person name="Kamada T."/>
            <person name="Kilaru S."/>
            <person name="Kodira C."/>
            <person name="Kues U."/>
            <person name="Kupfer D."/>
            <person name="Kwan H.S."/>
            <person name="Lomsadze A."/>
            <person name="Li W."/>
            <person name="Lilly W.W."/>
            <person name="Ma L.J."/>
            <person name="Mackey A.J."/>
            <person name="Manning G."/>
            <person name="Martin F."/>
            <person name="Muraguchi H."/>
            <person name="Natvig D.O."/>
            <person name="Palmerini H."/>
            <person name="Ramesh M.A."/>
            <person name="Rehmeyer C.J."/>
            <person name="Roe B.A."/>
            <person name="Shenoy N."/>
            <person name="Stanke M."/>
            <person name="Ter-Hovhannisyan V."/>
            <person name="Tunlid A."/>
            <person name="Velagapudi R."/>
            <person name="Vision T.J."/>
            <person name="Zeng Q."/>
            <person name="Zolan M.E."/>
            <person name="Pukkila P.J."/>
        </authorList>
    </citation>
    <scope>NUCLEOTIDE SEQUENCE [LARGE SCALE GENOMIC DNA]</scope>
    <source>
        <strain evidence="3">Okayama-7 / 130 / ATCC MYA-4618 / FGSC 9003</strain>
    </source>
</reference>